<dbReference type="Gene3D" id="3.30.2310.20">
    <property type="entry name" value="RelE-like"/>
    <property type="match status" value="1"/>
</dbReference>
<dbReference type="EMBL" id="CP014226">
    <property type="protein sequence ID" value="AMD01630.1"/>
    <property type="molecule type" value="Genomic_DNA"/>
</dbReference>
<reference evidence="3 4" key="2">
    <citation type="submission" date="2016-02" db="EMBL/GenBank/DDBJ databases">
        <authorList>
            <person name="Wen L."/>
            <person name="He K."/>
            <person name="Yang H."/>
        </authorList>
    </citation>
    <scope>NUCLEOTIDE SEQUENCE [LARGE SCALE GENOMIC DNA]</scope>
    <source>
        <strain evidence="3 4">AGD 8-3</strain>
    </source>
</reference>
<dbReference type="PANTHER" id="PTHR33755">
    <property type="entry name" value="TOXIN PARE1-RELATED"/>
    <property type="match status" value="1"/>
</dbReference>
<dbReference type="AlphaFoldDB" id="A0A0X8HFI3"/>
<evidence type="ECO:0000313" key="4">
    <source>
        <dbReference type="Proteomes" id="UP000063387"/>
    </source>
</evidence>
<evidence type="ECO:0000256" key="2">
    <source>
        <dbReference type="ARBA" id="ARBA00022649"/>
    </source>
</evidence>
<dbReference type="PATRIC" id="fig|507626.3.peg.2572"/>
<dbReference type="Pfam" id="PF05016">
    <property type="entry name" value="ParE_toxin"/>
    <property type="match status" value="1"/>
</dbReference>
<evidence type="ECO:0000256" key="1">
    <source>
        <dbReference type="ARBA" id="ARBA00006226"/>
    </source>
</evidence>
<keyword evidence="2" id="KW-1277">Toxin-antitoxin system</keyword>
<evidence type="ECO:0000313" key="3">
    <source>
        <dbReference type="EMBL" id="AMD01630.1"/>
    </source>
</evidence>
<comment type="similarity">
    <text evidence="1">Belongs to the RelE toxin family.</text>
</comment>
<dbReference type="InterPro" id="IPR007712">
    <property type="entry name" value="RelE/ParE_toxin"/>
</dbReference>
<proteinExistence type="inferred from homology"/>
<protein>
    <submittedName>
        <fullName evidence="3">Plasmid stabilization system protein</fullName>
    </submittedName>
</protein>
<name>A0A0X8HFI3_9GAMM</name>
<dbReference type="KEGG" id="hco:LOKO_02570"/>
<sequence>MARAIAWSPEALEDLELIAEFIERDSAFYARAVVTKLMDATRALGDFPEIGRAVPELGLPSIRERFVYSYRLIYRIEAERILVLGVIHGRRLLENTERFPQ</sequence>
<dbReference type="InterPro" id="IPR051803">
    <property type="entry name" value="TA_system_RelE-like_toxin"/>
</dbReference>
<dbReference type="OrthoDB" id="9798046at2"/>
<gene>
    <name evidence="3" type="ORF">LOKO_02570</name>
</gene>
<dbReference type="Proteomes" id="UP000063387">
    <property type="component" value="Chromosome"/>
</dbReference>
<organism evidence="3 4">
    <name type="scientific">Halomonas chromatireducens</name>
    <dbReference type="NCBI Taxonomy" id="507626"/>
    <lineage>
        <taxon>Bacteria</taxon>
        <taxon>Pseudomonadati</taxon>
        <taxon>Pseudomonadota</taxon>
        <taxon>Gammaproteobacteria</taxon>
        <taxon>Oceanospirillales</taxon>
        <taxon>Halomonadaceae</taxon>
        <taxon>Halomonas</taxon>
    </lineage>
</organism>
<accession>A0A0X8HFI3</accession>
<reference evidence="3 4" key="1">
    <citation type="journal article" date="2016" name="Genome Announc.">
        <title>Draft Genome Sequence of 'Halomonas chromatireducens' Strain AGD 8-3, a Haloalkaliphilic Chromate- and Selenite-Reducing Gammaproteobacterium.</title>
        <authorList>
            <person name="Sharko F.S."/>
            <person name="Shapovalova A.A."/>
            <person name="Tsygankova S.V."/>
            <person name="Komova A.V."/>
            <person name="Boulygina E.S."/>
            <person name="Teslyuk A.B."/>
            <person name="Gotovtsev P.M."/>
            <person name="Namsaraev Z.B."/>
            <person name="Khijniak T.V."/>
            <person name="Nedoluzhko A.V."/>
            <person name="Vasilov R.G."/>
        </authorList>
    </citation>
    <scope>NUCLEOTIDE SEQUENCE [LARGE SCALE GENOMIC DNA]</scope>
    <source>
        <strain evidence="3 4">AGD 8-3</strain>
    </source>
</reference>
<keyword evidence="4" id="KW-1185">Reference proteome</keyword>
<dbReference type="InterPro" id="IPR035093">
    <property type="entry name" value="RelE/ParE_toxin_dom_sf"/>
</dbReference>
<dbReference type="RefSeq" id="WP_066449823.1">
    <property type="nucleotide sequence ID" value="NZ_CP014226.1"/>
</dbReference>
<dbReference type="STRING" id="507626.LOKO_02570"/>